<dbReference type="EMBL" id="BK015728">
    <property type="protein sequence ID" value="DAE22181.1"/>
    <property type="molecule type" value="Genomic_DNA"/>
</dbReference>
<organism evidence="1">
    <name type="scientific">Siphoviridae sp. ctLsx2</name>
    <dbReference type="NCBI Taxonomy" id="2826254"/>
    <lineage>
        <taxon>Viruses</taxon>
        <taxon>Duplodnaviria</taxon>
        <taxon>Heunggongvirae</taxon>
        <taxon>Uroviricota</taxon>
        <taxon>Caudoviricetes</taxon>
    </lineage>
</organism>
<proteinExistence type="predicted"/>
<evidence type="ECO:0000313" key="1">
    <source>
        <dbReference type="EMBL" id="DAE22181.1"/>
    </source>
</evidence>
<name>A0A8S5QU02_9CAUD</name>
<sequence>MYSTSIISIPFCRAHNITAISAHVIISCLSSAVVIYYPQNILVDVSEMPCPVPQPLGGAFSYPCGRSHIISLTVTP</sequence>
<accession>A0A8S5QU02</accession>
<reference evidence="1" key="1">
    <citation type="journal article" date="2021" name="Proc. Natl. Acad. Sci. U.S.A.">
        <title>A Catalog of Tens of Thousands of Viruses from Human Metagenomes Reveals Hidden Associations with Chronic Diseases.</title>
        <authorList>
            <person name="Tisza M.J."/>
            <person name="Buck C.B."/>
        </authorList>
    </citation>
    <scope>NUCLEOTIDE SEQUENCE</scope>
    <source>
        <strain evidence="1">CtLsx2</strain>
    </source>
</reference>
<protein>
    <submittedName>
        <fullName evidence="1">Putative cellulose synthase A catalytic synthase, plant conserved region</fullName>
    </submittedName>
</protein>